<accession>A0A7W0CUM2</accession>
<evidence type="ECO:0000256" key="4">
    <source>
        <dbReference type="SAM" id="MobiDB-lite"/>
    </source>
</evidence>
<evidence type="ECO:0000313" key="7">
    <source>
        <dbReference type="Proteomes" id="UP000530928"/>
    </source>
</evidence>
<dbReference type="SUPFAM" id="SSF53448">
    <property type="entry name" value="Nucleotide-diphospho-sugar transferases"/>
    <property type="match status" value="1"/>
</dbReference>
<comment type="caution">
    <text evidence="6">The sequence shown here is derived from an EMBL/GenBank/DDBJ whole genome shotgun (WGS) entry which is preliminary data.</text>
</comment>
<evidence type="ECO:0000256" key="2">
    <source>
        <dbReference type="ARBA" id="ARBA00022741"/>
    </source>
</evidence>
<evidence type="ECO:0000313" key="6">
    <source>
        <dbReference type="EMBL" id="MBA2897449.1"/>
    </source>
</evidence>
<dbReference type="GO" id="GO:0006418">
    <property type="term" value="P:tRNA aminoacylation for protein translation"/>
    <property type="evidence" value="ECO:0007669"/>
    <property type="project" value="InterPro"/>
</dbReference>
<dbReference type="InterPro" id="IPR056411">
    <property type="entry name" value="CysS_C"/>
</dbReference>
<dbReference type="GO" id="GO:0004812">
    <property type="term" value="F:aminoacyl-tRNA ligase activity"/>
    <property type="evidence" value="ECO:0007669"/>
    <property type="project" value="InterPro"/>
</dbReference>
<feature type="compositionally biased region" description="Polar residues" evidence="4">
    <location>
        <begin position="85"/>
        <end position="103"/>
    </location>
</feature>
<dbReference type="InterPro" id="IPR009080">
    <property type="entry name" value="tRNAsynth_Ia_anticodon-bd"/>
</dbReference>
<protein>
    <recommendedName>
        <fullName evidence="5">Cysteinyl-tRNA ligase anticodon binding domain-containing protein</fullName>
    </recommendedName>
</protein>
<sequence>MTELAERRAKARTERDFAAADALRAEIEQAGWTVRDSDDGFVLGERPAYDERPAYEVWPSVEAIPVSSRTEDPPRESHLPPVARSSGTGRDTQGGSAHSTTGSRPDVGAGADIGDRPDQGGIPATAGAGGSGQGAPATAGAGASGQGTPATASAGSGAAAHAQGRPGTAGSEARPAEAGGATARPGAELGFEEEARPTTPDDDLLHAQRLWDASLASNRADDAGITLTRRRTAVADITVTVSLLADGYPQDVVACVEAVMEHTTARVLAFDLGNLDGAGDALHALQERHPDRITVWHVAERPHWRGGTASWGACRTKLLQLDESDVHVLMESSTILTGDALTPLVEAIKDGAVAAGWKGVEPSDDGTQWNEAGPGRVRALLGYLMAVRRSAALGAFPDQARYYRNADLELSLALPGELVVPDELLPVVQRTHRGYHEVEEGYREQESRRNYDRVLRLLRQAP</sequence>
<name>A0A7W0CUM2_9ACTN</name>
<dbReference type="SUPFAM" id="SSF47323">
    <property type="entry name" value="Anticodon-binding domain of a subclass of class I aminoacyl-tRNA synthetases"/>
    <property type="match status" value="1"/>
</dbReference>
<dbReference type="AlphaFoldDB" id="A0A7W0CUM2"/>
<feature type="domain" description="Cysteinyl-tRNA ligase anticodon binding" evidence="5">
    <location>
        <begin position="6"/>
        <end position="39"/>
    </location>
</feature>
<dbReference type="EMBL" id="JACDUR010000011">
    <property type="protein sequence ID" value="MBA2897449.1"/>
    <property type="molecule type" value="Genomic_DNA"/>
</dbReference>
<proteinExistence type="predicted"/>
<feature type="compositionally biased region" description="Basic and acidic residues" evidence="4">
    <location>
        <begin position="69"/>
        <end position="78"/>
    </location>
</feature>
<keyword evidence="3" id="KW-0067">ATP-binding</keyword>
<gene>
    <name evidence="6" type="ORF">HNR30_008847</name>
</gene>
<evidence type="ECO:0000259" key="5">
    <source>
        <dbReference type="Pfam" id="PF23493"/>
    </source>
</evidence>
<dbReference type="Gene3D" id="1.20.120.1910">
    <property type="entry name" value="Cysteine-tRNA ligase, C-terminal anti-codon recognition domain"/>
    <property type="match status" value="1"/>
</dbReference>
<keyword evidence="2" id="KW-0547">Nucleotide-binding</keyword>
<evidence type="ECO:0000256" key="1">
    <source>
        <dbReference type="ARBA" id="ARBA00022598"/>
    </source>
</evidence>
<feature type="region of interest" description="Disordered" evidence="4">
    <location>
        <begin position="66"/>
        <end position="188"/>
    </location>
</feature>
<feature type="compositionally biased region" description="Low complexity" evidence="4">
    <location>
        <begin position="134"/>
        <end position="164"/>
    </location>
</feature>
<dbReference type="Pfam" id="PF23493">
    <property type="entry name" value="CysS_C"/>
    <property type="match status" value="1"/>
</dbReference>
<dbReference type="GO" id="GO:0005524">
    <property type="term" value="F:ATP binding"/>
    <property type="evidence" value="ECO:0007669"/>
    <property type="project" value="UniProtKB-KW"/>
</dbReference>
<keyword evidence="7" id="KW-1185">Reference proteome</keyword>
<reference evidence="6 7" key="1">
    <citation type="submission" date="2020-07" db="EMBL/GenBank/DDBJ databases">
        <title>Genomic Encyclopedia of Type Strains, Phase IV (KMG-IV): sequencing the most valuable type-strain genomes for metagenomic binning, comparative biology and taxonomic classification.</title>
        <authorList>
            <person name="Goeker M."/>
        </authorList>
    </citation>
    <scope>NUCLEOTIDE SEQUENCE [LARGE SCALE GENOMIC DNA]</scope>
    <source>
        <strain evidence="6 7">DSM 45533</strain>
    </source>
</reference>
<dbReference type="RefSeq" id="WP_181616149.1">
    <property type="nucleotide sequence ID" value="NZ_JACDUR010000011.1"/>
</dbReference>
<dbReference type="Proteomes" id="UP000530928">
    <property type="component" value="Unassembled WGS sequence"/>
</dbReference>
<keyword evidence="1" id="KW-0436">Ligase</keyword>
<evidence type="ECO:0000256" key="3">
    <source>
        <dbReference type="ARBA" id="ARBA00022840"/>
    </source>
</evidence>
<dbReference type="InterPro" id="IPR029044">
    <property type="entry name" value="Nucleotide-diphossugar_trans"/>
</dbReference>
<organism evidence="6 7">
    <name type="scientific">Nonomuraea soli</name>
    <dbReference type="NCBI Taxonomy" id="1032476"/>
    <lineage>
        <taxon>Bacteria</taxon>
        <taxon>Bacillati</taxon>
        <taxon>Actinomycetota</taxon>
        <taxon>Actinomycetes</taxon>
        <taxon>Streptosporangiales</taxon>
        <taxon>Streptosporangiaceae</taxon>
        <taxon>Nonomuraea</taxon>
    </lineage>
</organism>